<keyword evidence="6" id="KW-0175">Coiled coil</keyword>
<keyword evidence="4 5" id="KW-0648">Protein biosynthesis</keyword>
<evidence type="ECO:0000256" key="4">
    <source>
        <dbReference type="ARBA" id="ARBA00022917"/>
    </source>
</evidence>
<dbReference type="PANTHER" id="PTHR20982:SF3">
    <property type="entry name" value="MITOCHONDRIAL RIBOSOME RECYCLING FACTOR PSEUDO 1"/>
    <property type="match status" value="1"/>
</dbReference>
<organism evidence="8 9">
    <name type="scientific">Anoxybacteroides amylolyticum</name>
    <dbReference type="NCBI Taxonomy" id="294699"/>
    <lineage>
        <taxon>Bacteria</taxon>
        <taxon>Bacillati</taxon>
        <taxon>Bacillota</taxon>
        <taxon>Bacilli</taxon>
        <taxon>Bacillales</taxon>
        <taxon>Anoxybacillaceae</taxon>
        <taxon>Anoxybacteroides</taxon>
    </lineage>
</organism>
<dbReference type="Pfam" id="PF01765">
    <property type="entry name" value="RRF"/>
    <property type="match status" value="1"/>
</dbReference>
<evidence type="ECO:0000256" key="2">
    <source>
        <dbReference type="ARBA" id="ARBA00005912"/>
    </source>
</evidence>
<dbReference type="KEGG" id="aamy:GFC30_1546"/>
<accession>A0A167TAY5</accession>
<dbReference type="FunFam" id="1.10.132.20:FF:000001">
    <property type="entry name" value="Ribosome-recycling factor"/>
    <property type="match status" value="1"/>
</dbReference>
<dbReference type="GO" id="GO:0043023">
    <property type="term" value="F:ribosomal large subunit binding"/>
    <property type="evidence" value="ECO:0007669"/>
    <property type="project" value="TreeGrafter"/>
</dbReference>
<evidence type="ECO:0000313" key="8">
    <source>
        <dbReference type="EMBL" id="ANB59840.1"/>
    </source>
</evidence>
<dbReference type="Proteomes" id="UP000076865">
    <property type="component" value="Chromosome"/>
</dbReference>
<dbReference type="NCBIfam" id="TIGR00496">
    <property type="entry name" value="frr"/>
    <property type="match status" value="1"/>
</dbReference>
<dbReference type="Gene3D" id="1.10.132.20">
    <property type="entry name" value="Ribosome-recycling factor"/>
    <property type="match status" value="1"/>
</dbReference>
<dbReference type="SUPFAM" id="SSF55194">
    <property type="entry name" value="Ribosome recycling factor, RRF"/>
    <property type="match status" value="1"/>
</dbReference>
<dbReference type="CDD" id="cd00520">
    <property type="entry name" value="RRF"/>
    <property type="match status" value="1"/>
</dbReference>
<dbReference type="InterPro" id="IPR002661">
    <property type="entry name" value="Ribosome_recyc_fac"/>
</dbReference>
<proteinExistence type="inferred from homology"/>
<evidence type="ECO:0000256" key="3">
    <source>
        <dbReference type="ARBA" id="ARBA00022490"/>
    </source>
</evidence>
<keyword evidence="3 5" id="KW-0963">Cytoplasm</keyword>
<dbReference type="PANTHER" id="PTHR20982">
    <property type="entry name" value="RIBOSOME RECYCLING FACTOR"/>
    <property type="match status" value="1"/>
</dbReference>
<feature type="coiled-coil region" evidence="6">
    <location>
        <begin position="126"/>
        <end position="160"/>
    </location>
</feature>
<evidence type="ECO:0000259" key="7">
    <source>
        <dbReference type="Pfam" id="PF01765"/>
    </source>
</evidence>
<dbReference type="GO" id="GO:0006415">
    <property type="term" value="P:translational termination"/>
    <property type="evidence" value="ECO:0007669"/>
    <property type="project" value="UniProtKB-UniRule"/>
</dbReference>
<dbReference type="InterPro" id="IPR036191">
    <property type="entry name" value="RRF_sf"/>
</dbReference>
<dbReference type="FunFam" id="3.30.1360.40:FF:000001">
    <property type="entry name" value="Ribosome-recycling factor"/>
    <property type="match status" value="1"/>
</dbReference>
<dbReference type="AlphaFoldDB" id="A0A167TAY5"/>
<evidence type="ECO:0000256" key="6">
    <source>
        <dbReference type="SAM" id="Coils"/>
    </source>
</evidence>
<sequence length="186" mass="20999">MMAKQVLTATKEKMDKAVQAFTRELASVRAGRANPALLEKITVDYYGMPTPINQLAGIHVPEARLLVIQPYDKSILKDIEKSILASDLGLTPSNDGSVIRIAIPPLTEERRRELVKVVKKYSEDAKVAVRNIRRDANDELKKLEKNGEITEDELRSYTDDVQKLTDDHITKIDAITKDKEKEIMEV</sequence>
<evidence type="ECO:0000256" key="5">
    <source>
        <dbReference type="HAMAP-Rule" id="MF_00040"/>
    </source>
</evidence>
<dbReference type="InterPro" id="IPR023584">
    <property type="entry name" value="Ribosome_recyc_fac_dom"/>
</dbReference>
<dbReference type="HAMAP" id="MF_00040">
    <property type="entry name" value="RRF"/>
    <property type="match status" value="1"/>
</dbReference>
<reference evidence="8 9" key="1">
    <citation type="journal article" date="2006" name="Syst. Appl. Microbiol.">
        <title>Anoxybacillus amylolyticus sp. nov., a thermophilic amylase producing bacterium isolated from Mount Rittmann (Antarctica).</title>
        <authorList>
            <person name="Poli A."/>
            <person name="Esposito E."/>
            <person name="Lama L."/>
            <person name="Orlando P."/>
            <person name="Nicolaus G."/>
            <person name="de Appolonia F."/>
            <person name="Gambacorta A."/>
            <person name="Nicolaus B."/>
        </authorList>
    </citation>
    <scope>NUCLEOTIDE SEQUENCE [LARGE SCALE GENOMIC DNA]</scope>
    <source>
        <strain evidence="8 9">DSM 15939</strain>
    </source>
</reference>
<dbReference type="Gene3D" id="3.30.1360.40">
    <property type="match status" value="1"/>
</dbReference>
<protein>
    <recommendedName>
        <fullName evidence="5">Ribosome-recycling factor</fullName>
        <shortName evidence="5">RRF</shortName>
    </recommendedName>
    <alternativeName>
        <fullName evidence="5">Ribosome-releasing factor</fullName>
    </alternativeName>
</protein>
<evidence type="ECO:0000313" key="9">
    <source>
        <dbReference type="Proteomes" id="UP000076865"/>
    </source>
</evidence>
<feature type="domain" description="Ribosome recycling factor" evidence="7">
    <location>
        <begin position="22"/>
        <end position="184"/>
    </location>
</feature>
<evidence type="ECO:0000256" key="1">
    <source>
        <dbReference type="ARBA" id="ARBA00004496"/>
    </source>
</evidence>
<keyword evidence="9" id="KW-1185">Reference proteome</keyword>
<comment type="similarity">
    <text evidence="2 5">Belongs to the RRF family.</text>
</comment>
<dbReference type="PATRIC" id="fig|294699.3.peg.1568"/>
<dbReference type="EMBL" id="CP015438">
    <property type="protein sequence ID" value="ANB59840.1"/>
    <property type="molecule type" value="Genomic_DNA"/>
</dbReference>
<name>A0A167TAY5_9BACL</name>
<comment type="subcellular location">
    <subcellularLocation>
        <location evidence="1 5">Cytoplasm</location>
    </subcellularLocation>
</comment>
<comment type="function">
    <text evidence="5">Responsible for the release of ribosomes from messenger RNA at the termination of protein biosynthesis. May increase the efficiency of translation by recycling ribosomes from one round of translation to another.</text>
</comment>
<dbReference type="GO" id="GO:0005737">
    <property type="term" value="C:cytoplasm"/>
    <property type="evidence" value="ECO:0007669"/>
    <property type="project" value="UniProtKB-SubCell"/>
</dbReference>
<gene>
    <name evidence="5 8" type="primary">frr</name>
    <name evidence="8" type="ORF">GFC30_1546</name>
</gene>